<dbReference type="EMBL" id="AUXX01000045">
    <property type="protein sequence ID" value="KZN61327.1"/>
    <property type="molecule type" value="Genomic_DNA"/>
</dbReference>
<dbReference type="Gene3D" id="3.30.450.20">
    <property type="entry name" value="PAS domain"/>
    <property type="match status" value="2"/>
</dbReference>
<dbReference type="SUPFAM" id="SSF55785">
    <property type="entry name" value="PYP-like sensor domain (PAS domain)"/>
    <property type="match status" value="2"/>
</dbReference>
<dbReference type="RefSeq" id="WP_063382472.1">
    <property type="nucleotide sequence ID" value="NZ_AUXX01000045.1"/>
</dbReference>
<reference evidence="4 5" key="1">
    <citation type="submission" date="2013-07" db="EMBL/GenBank/DDBJ databases">
        <title>Comparative Genomic and Metabolomic Analysis of Twelve Strains of Pseudoalteromonas luteoviolacea.</title>
        <authorList>
            <person name="Vynne N.G."/>
            <person name="Mansson M."/>
            <person name="Gram L."/>
        </authorList>
    </citation>
    <scope>NUCLEOTIDE SEQUENCE [LARGE SCALE GENOMIC DNA]</scope>
    <source>
        <strain evidence="4 5">S4060-1</strain>
    </source>
</reference>
<dbReference type="PANTHER" id="PTHR33121:SF71">
    <property type="entry name" value="OXYGEN SENSOR PROTEIN DOSP"/>
    <property type="match status" value="1"/>
</dbReference>
<dbReference type="SUPFAM" id="SSF141868">
    <property type="entry name" value="EAL domain-like"/>
    <property type="match status" value="1"/>
</dbReference>
<organism evidence="4 5">
    <name type="scientific">Pseudoalteromonas luteoviolacea S4060-1</name>
    <dbReference type="NCBI Taxonomy" id="1365257"/>
    <lineage>
        <taxon>Bacteria</taxon>
        <taxon>Pseudomonadati</taxon>
        <taxon>Pseudomonadota</taxon>
        <taxon>Gammaproteobacteria</taxon>
        <taxon>Alteromonadales</taxon>
        <taxon>Pseudoalteromonadaceae</taxon>
        <taxon>Pseudoalteromonas</taxon>
    </lineage>
</organism>
<dbReference type="Gene3D" id="3.30.70.270">
    <property type="match status" value="1"/>
</dbReference>
<dbReference type="GO" id="GO:0071111">
    <property type="term" value="F:cyclic-guanylate-specific phosphodiesterase activity"/>
    <property type="evidence" value="ECO:0007669"/>
    <property type="project" value="InterPro"/>
</dbReference>
<evidence type="ECO:0000259" key="2">
    <source>
        <dbReference type="PROSITE" id="PS50112"/>
    </source>
</evidence>
<dbReference type="CDD" id="cd00130">
    <property type="entry name" value="PAS"/>
    <property type="match status" value="1"/>
</dbReference>
<dbReference type="SMART" id="SM00091">
    <property type="entry name" value="PAS"/>
    <property type="match status" value="2"/>
</dbReference>
<evidence type="ECO:0000256" key="1">
    <source>
        <dbReference type="SAM" id="Phobius"/>
    </source>
</evidence>
<dbReference type="SUPFAM" id="SSF55073">
    <property type="entry name" value="Nucleotide cyclase"/>
    <property type="match status" value="1"/>
</dbReference>
<dbReference type="InterPro" id="IPR035919">
    <property type="entry name" value="EAL_sf"/>
</dbReference>
<dbReference type="InterPro" id="IPR001633">
    <property type="entry name" value="EAL_dom"/>
</dbReference>
<dbReference type="Gene3D" id="3.20.20.450">
    <property type="entry name" value="EAL domain"/>
    <property type="match status" value="1"/>
</dbReference>
<feature type="transmembrane region" description="Helical" evidence="1">
    <location>
        <begin position="74"/>
        <end position="95"/>
    </location>
</feature>
<gene>
    <name evidence="4" type="ORF">N478_04485</name>
</gene>
<dbReference type="InterPro" id="IPR000014">
    <property type="entry name" value="PAS"/>
</dbReference>
<dbReference type="PROSITE" id="PS50883">
    <property type="entry name" value="EAL"/>
    <property type="match status" value="1"/>
</dbReference>
<keyword evidence="1" id="KW-1133">Transmembrane helix</keyword>
<feature type="domain" description="EAL" evidence="3">
    <location>
        <begin position="650"/>
        <end position="903"/>
    </location>
</feature>
<feature type="transmembrane region" description="Helical" evidence="1">
    <location>
        <begin position="12"/>
        <end position="30"/>
    </location>
</feature>
<proteinExistence type="predicted"/>
<dbReference type="InterPro" id="IPR029787">
    <property type="entry name" value="Nucleotide_cyclase"/>
</dbReference>
<dbReference type="InterPro" id="IPR035965">
    <property type="entry name" value="PAS-like_dom_sf"/>
</dbReference>
<dbReference type="Pfam" id="PF00563">
    <property type="entry name" value="EAL"/>
    <property type="match status" value="1"/>
</dbReference>
<dbReference type="AlphaFoldDB" id="A0A162BFK0"/>
<dbReference type="CDD" id="cd01948">
    <property type="entry name" value="EAL"/>
    <property type="match status" value="1"/>
</dbReference>
<dbReference type="InterPro" id="IPR043128">
    <property type="entry name" value="Rev_trsase/Diguanyl_cyclase"/>
</dbReference>
<keyword evidence="1" id="KW-0812">Transmembrane</keyword>
<evidence type="ECO:0000259" key="3">
    <source>
        <dbReference type="PROSITE" id="PS50883"/>
    </source>
</evidence>
<evidence type="ECO:0000313" key="5">
    <source>
        <dbReference type="Proteomes" id="UP000076661"/>
    </source>
</evidence>
<evidence type="ECO:0008006" key="6">
    <source>
        <dbReference type="Google" id="ProtNLM"/>
    </source>
</evidence>
<dbReference type="Pfam" id="PF13426">
    <property type="entry name" value="PAS_9"/>
    <property type="match status" value="1"/>
</dbReference>
<dbReference type="NCBIfam" id="TIGR00229">
    <property type="entry name" value="sensory_box"/>
    <property type="match status" value="1"/>
</dbReference>
<dbReference type="PROSITE" id="PS50112">
    <property type="entry name" value="PAS"/>
    <property type="match status" value="1"/>
</dbReference>
<dbReference type="Proteomes" id="UP000076661">
    <property type="component" value="Unassembled WGS sequence"/>
</dbReference>
<dbReference type="SMART" id="SM00052">
    <property type="entry name" value="EAL"/>
    <property type="match status" value="1"/>
</dbReference>
<protein>
    <recommendedName>
        <fullName evidence="6">EAL domain-containing protein</fullName>
    </recommendedName>
</protein>
<feature type="domain" description="PAS" evidence="2">
    <location>
        <begin position="246"/>
        <end position="312"/>
    </location>
</feature>
<feature type="transmembrane region" description="Helical" evidence="1">
    <location>
        <begin position="107"/>
        <end position="125"/>
    </location>
</feature>
<dbReference type="PATRIC" id="fig|1365257.3.peg.4210"/>
<comment type="caution">
    <text evidence="4">The sequence shown here is derived from an EMBL/GenBank/DDBJ whole genome shotgun (WGS) entry which is preliminary data.</text>
</comment>
<evidence type="ECO:0000313" key="4">
    <source>
        <dbReference type="EMBL" id="KZN61327.1"/>
    </source>
</evidence>
<name>A0A162BFK0_9GAMM</name>
<dbReference type="InterPro" id="IPR050706">
    <property type="entry name" value="Cyclic-di-GMP_PDE-like"/>
</dbReference>
<feature type="transmembrane region" description="Helical" evidence="1">
    <location>
        <begin position="36"/>
        <end position="53"/>
    </location>
</feature>
<dbReference type="PANTHER" id="PTHR33121">
    <property type="entry name" value="CYCLIC DI-GMP PHOSPHODIESTERASE PDEF"/>
    <property type="match status" value="1"/>
</dbReference>
<accession>A0A162BFK0</accession>
<sequence length="913" mass="104252">MSKKINKLWKEYFFIILIGSFSVDYGLSFYSFKMSVAIFLGDLVETFSIALIIKSHKNLIYSYKTQDFIKLLSISLLTPCIIGSIVGGSALYLIADESHYNTLMSNWFVGSFLGGIVTLPLLYNIERSIFKGGETNFNIGVVTQILSFSFPFQYYCITYLAHPLVYILVYLISFSLITKQLNTSISNLVNGIIILTLYSNKLVEVTPQETSPLESILPFSLILIPPLIISVGKRQINFEINQHKAANFRINQIYKKTPASMISYNSKGEILTVSEKWLSMTGFSSEQVIGRSIDEFIYCDDADLYKKTRNNATLFRSDNGVINTEMELQSFTFGDKGSLYDVAVFKDLTNEIVLSSSLKKEKLILERILSSLTDGVITLDSELFVMTINYSACQTLKIKESEIIERKMQSKVLFFDFKTSKKLDYIDFKEEWSPPLFSNKPELDGKILSVKLITIEKMKIIIIKDITASFKETQIEIFKSMHDDATGAPNEVKLLNDLQKAKDNDPLFYINTSLATLKMKSLNHITFENGRIISNRTLKLAFRMMASKINRNDKLYCSGFGEFTIVFKDLRGSKDRRLIEISKIFESPFKFDGVSCEINSYIGVYNYESTSPPPQEALNKSRLALTEAIEKNSSAPINYTYSMEVKINRFIDINTHLRKALYQNLIYLEYQPIICSQSNKIVSMEALCRCKKMKEEKLNPNEFIAVAEQSGIIGELGNHIIDEAFYQMQRWSQRGLIDFSMSINVSPLQLKDNKFYQHTIDRMLHYRINPNRVILEITESSLVEDDRVSDTLLDNFKKLGIKIALDDFGTGFSCLSYLNRLPIDFLKIDKQFVDNLDSDEGIALLQLIISIGKVLELNVITEGVENSKQVEVLKDFGVDRFQGYHFSKPLTFEKVERLLKIQGNESTDLPLKL</sequence>
<keyword evidence="1" id="KW-0472">Membrane</keyword>